<dbReference type="eggNOG" id="KOG4748">
    <property type="taxonomic scope" value="Eukaryota"/>
</dbReference>
<evidence type="ECO:0000256" key="2">
    <source>
        <dbReference type="ARBA" id="ARBA00022676"/>
    </source>
</evidence>
<protein>
    <recommendedName>
        <fullName evidence="7">Glycosyltransferase family 34 protein</fullName>
    </recommendedName>
</protein>
<dbReference type="InterPro" id="IPR029044">
    <property type="entry name" value="Nucleotide-diphossugar_trans"/>
</dbReference>
<proteinExistence type="inferred from homology"/>
<comment type="similarity">
    <text evidence="1">Belongs to the glycosyltransferase 34 family.</text>
</comment>
<feature type="chain" id="PRO_5003636132" description="Glycosyltransferase family 34 protein" evidence="4">
    <location>
        <begin position="30"/>
        <end position="264"/>
    </location>
</feature>
<feature type="signal peptide" evidence="4">
    <location>
        <begin position="1"/>
        <end position="29"/>
    </location>
</feature>
<dbReference type="STRING" id="574566.I0YJ57"/>
<comment type="caution">
    <text evidence="5">The sequence shown here is derived from an EMBL/GenBank/DDBJ whole genome shotgun (WGS) entry which is preliminary data.</text>
</comment>
<evidence type="ECO:0008006" key="7">
    <source>
        <dbReference type="Google" id="ProtNLM"/>
    </source>
</evidence>
<dbReference type="Proteomes" id="UP000007264">
    <property type="component" value="Unassembled WGS sequence"/>
</dbReference>
<reference evidence="5 6" key="1">
    <citation type="journal article" date="2012" name="Genome Biol.">
        <title>The genome of the polar eukaryotic microalga coccomyxa subellipsoidea reveals traits of cold adaptation.</title>
        <authorList>
            <person name="Blanc G."/>
            <person name="Agarkova I."/>
            <person name="Grimwood J."/>
            <person name="Kuo A."/>
            <person name="Brueggeman A."/>
            <person name="Dunigan D."/>
            <person name="Gurnon J."/>
            <person name="Ladunga I."/>
            <person name="Lindquist E."/>
            <person name="Lucas S."/>
            <person name="Pangilinan J."/>
            <person name="Proschold T."/>
            <person name="Salamov A."/>
            <person name="Schmutz J."/>
            <person name="Weeks D."/>
            <person name="Yamada T."/>
            <person name="Claverie J.M."/>
            <person name="Grigoriev I."/>
            <person name="Van Etten J."/>
            <person name="Lomsadze A."/>
            <person name="Borodovsky M."/>
        </authorList>
    </citation>
    <scope>NUCLEOTIDE SEQUENCE [LARGE SCALE GENOMIC DNA]</scope>
    <source>
        <strain evidence="5 6">C-169</strain>
    </source>
</reference>
<dbReference type="PANTHER" id="PTHR31306:SF4">
    <property type="entry name" value="ALPHA-1,2-GALACTOSYLTRANSFERASE"/>
    <property type="match status" value="1"/>
</dbReference>
<dbReference type="PANTHER" id="PTHR31306">
    <property type="entry name" value="ALPHA-1,6-MANNOSYLTRANSFERASE MNN11-RELATED"/>
    <property type="match status" value="1"/>
</dbReference>
<dbReference type="SUPFAM" id="SSF53448">
    <property type="entry name" value="Nucleotide-diphospho-sugar transferases"/>
    <property type="match status" value="1"/>
</dbReference>
<accession>I0YJ57</accession>
<gene>
    <name evidence="5" type="ORF">COCSUDRAFT_54970</name>
</gene>
<dbReference type="GO" id="GO:0000139">
    <property type="term" value="C:Golgi membrane"/>
    <property type="evidence" value="ECO:0007669"/>
    <property type="project" value="TreeGrafter"/>
</dbReference>
<dbReference type="GeneID" id="17036337"/>
<keyword evidence="3" id="KW-0808">Transferase</keyword>
<evidence type="ECO:0000313" key="6">
    <source>
        <dbReference type="Proteomes" id="UP000007264"/>
    </source>
</evidence>
<sequence>MSGCAIHGPSRQLLQALIICFLFADTARAKRFAIVSVITGPVPKAYYAQAVTNRALYATRHSYTLRIFPTIDERRPTAWSKVLAMKSTIRSAQYDWILWMDADALITNFEISLDEFVPYGDEIDMLVATDCNGLNTGVFLLRSSPSALELLEEAYNGVHVSNNTIDHVWWEQMSFVQMYAASEDVRKRTYVLPQKSFNSYPTQHDCSGKSHSWSEGDFIVHFPGHSDEDRMAYFEEYLHKVLQHGWTTCTLVTCLVVQCDSVWG</sequence>
<dbReference type="RefSeq" id="XP_005642970.1">
    <property type="nucleotide sequence ID" value="XM_005642913.1"/>
</dbReference>
<dbReference type="Pfam" id="PF05637">
    <property type="entry name" value="Glyco_transf_34"/>
    <property type="match status" value="2"/>
</dbReference>
<evidence type="ECO:0000256" key="4">
    <source>
        <dbReference type="SAM" id="SignalP"/>
    </source>
</evidence>
<name>I0YJ57_COCSC</name>
<dbReference type="Gene3D" id="3.90.550.10">
    <property type="entry name" value="Spore Coat Polysaccharide Biosynthesis Protein SpsA, Chain A"/>
    <property type="match status" value="1"/>
</dbReference>
<dbReference type="AlphaFoldDB" id="I0YJ57"/>
<dbReference type="InterPro" id="IPR008630">
    <property type="entry name" value="Glyco_trans_34"/>
</dbReference>
<dbReference type="OrthoDB" id="407658at2759"/>
<keyword evidence="2" id="KW-0328">Glycosyltransferase</keyword>
<dbReference type="GO" id="GO:0006487">
    <property type="term" value="P:protein N-linked glycosylation"/>
    <property type="evidence" value="ECO:0007669"/>
    <property type="project" value="TreeGrafter"/>
</dbReference>
<keyword evidence="4" id="KW-0732">Signal</keyword>
<keyword evidence="6" id="KW-1185">Reference proteome</keyword>
<evidence type="ECO:0000256" key="3">
    <source>
        <dbReference type="ARBA" id="ARBA00022679"/>
    </source>
</evidence>
<evidence type="ECO:0000313" key="5">
    <source>
        <dbReference type="EMBL" id="EIE18426.1"/>
    </source>
</evidence>
<organism evidence="5 6">
    <name type="scientific">Coccomyxa subellipsoidea (strain C-169)</name>
    <name type="common">Green microalga</name>
    <dbReference type="NCBI Taxonomy" id="574566"/>
    <lineage>
        <taxon>Eukaryota</taxon>
        <taxon>Viridiplantae</taxon>
        <taxon>Chlorophyta</taxon>
        <taxon>core chlorophytes</taxon>
        <taxon>Trebouxiophyceae</taxon>
        <taxon>Trebouxiophyceae incertae sedis</taxon>
        <taxon>Coccomyxaceae</taxon>
        <taxon>Coccomyxa</taxon>
        <taxon>Coccomyxa subellipsoidea</taxon>
    </lineage>
</organism>
<evidence type="ECO:0000256" key="1">
    <source>
        <dbReference type="ARBA" id="ARBA00005664"/>
    </source>
</evidence>
<dbReference type="KEGG" id="csl:COCSUDRAFT_54970"/>
<dbReference type="EMBL" id="AGSI01000024">
    <property type="protein sequence ID" value="EIE18426.1"/>
    <property type="molecule type" value="Genomic_DNA"/>
</dbReference>
<dbReference type="GO" id="GO:0016757">
    <property type="term" value="F:glycosyltransferase activity"/>
    <property type="evidence" value="ECO:0007669"/>
    <property type="project" value="UniProtKB-KW"/>
</dbReference>